<dbReference type="PROSITE" id="PS00383">
    <property type="entry name" value="TYR_PHOSPHATASE_1"/>
    <property type="match status" value="1"/>
</dbReference>
<dbReference type="PROSITE" id="PS50056">
    <property type="entry name" value="TYR_PHOSPHATASE_2"/>
    <property type="match status" value="1"/>
</dbReference>
<organism evidence="2 3">
    <name type="scientific">Glutamicibacter arilaitensis (strain DSM 16368 / CIP 108037 / IAM 15318 / JCM 13566 / NCIMB 14258 / Re117)</name>
    <name type="common">Arthrobacter arilaitensis</name>
    <dbReference type="NCBI Taxonomy" id="861360"/>
    <lineage>
        <taxon>Bacteria</taxon>
        <taxon>Bacillati</taxon>
        <taxon>Actinomycetota</taxon>
        <taxon>Actinomycetes</taxon>
        <taxon>Micrococcales</taxon>
        <taxon>Micrococcaceae</taxon>
        <taxon>Glutamicibacter</taxon>
    </lineage>
</organism>
<dbReference type="Gene3D" id="3.90.190.10">
    <property type="entry name" value="Protein tyrosine phosphatase superfamily"/>
    <property type="match status" value="1"/>
</dbReference>
<dbReference type="Pfam" id="PF13350">
    <property type="entry name" value="Y_phosphatase3"/>
    <property type="match status" value="1"/>
</dbReference>
<dbReference type="SUPFAM" id="SSF52799">
    <property type="entry name" value="(Phosphotyrosine protein) phosphatases II"/>
    <property type="match status" value="1"/>
</dbReference>
<reference evidence="3" key="2">
    <citation type="submission" date="2010-07" db="EMBL/GenBank/DDBJ databases">
        <title>Complete genome sequence of Arthrobacter arilaitensis (strain DSM 16368 / CIP 108037 / JCM 13566 / Re117).</title>
        <authorList>
            <person name="Genoscope."/>
        </authorList>
    </citation>
    <scope>NUCLEOTIDE SEQUENCE [LARGE SCALE GENOMIC DNA]</scope>
    <source>
        <strain evidence="3">DSM 16368 / CIP 108037 / IAM 15318 / JCM 13566 / Re117</strain>
    </source>
</reference>
<dbReference type="Proteomes" id="UP000006878">
    <property type="component" value="Chromosome"/>
</dbReference>
<evidence type="ECO:0000313" key="2">
    <source>
        <dbReference type="EMBL" id="CBT75112.1"/>
    </source>
</evidence>
<feature type="domain" description="Tyrosine specific protein phosphatases" evidence="1">
    <location>
        <begin position="132"/>
        <end position="172"/>
    </location>
</feature>
<sequence length="250" mass="27107">MSYDVLMTTNMELAWDGYVNARDLGGLPTSLSRTGTTVPGRIARGPRRERLTPAGWEAARAWGLTSIVDLRCSYEVGKQDGDPSTLTEILAELAITSAPTEDHSDREFQKVCFPILDSPEYWSHNWRLQPHLVRAALEAIASANPGVLVHCSAGRDRTGMISALILGNAGVEPQAVANDYAASVRAMAGIASHAPTVDDQAKWSQKTANEWLNDKLPIVRDVAVNAQDILDSLNVSAATRESLRAKLIDC</sequence>
<dbReference type="InterPro" id="IPR016130">
    <property type="entry name" value="Tyr_Pase_AS"/>
</dbReference>
<dbReference type="InterPro" id="IPR000387">
    <property type="entry name" value="Tyr_Pase_dom"/>
</dbReference>
<evidence type="ECO:0000313" key="3">
    <source>
        <dbReference type="Proteomes" id="UP000006878"/>
    </source>
</evidence>
<reference evidence="3" key="1">
    <citation type="journal article" date="2010" name="PLoS ONE">
        <title>The Arthrobacter arilaitensis Re117 genome sequence reveals its genetic adaptation to the surface of cheese.</title>
        <authorList>
            <person name="Monnet C."/>
            <person name="Loux V."/>
            <person name="Gibrat J.F."/>
            <person name="Spinnler E."/>
            <person name="Barbe V."/>
            <person name="Vacherie B."/>
            <person name="Gavory F."/>
            <person name="Gourbeyre E."/>
            <person name="Siguier P."/>
            <person name="Chandler M."/>
            <person name="Elleuch R."/>
            <person name="Irlinger F."/>
            <person name="Vallaeys T."/>
        </authorList>
    </citation>
    <scope>NUCLEOTIDE SEQUENCE</scope>
    <source>
        <strain evidence="3">DSM 16368 / CIP 108037 / IAM 15318 / JCM 13566 / Re117</strain>
    </source>
</reference>
<dbReference type="RefSeq" id="WP_013348256.1">
    <property type="nucleotide sequence ID" value="NC_014550.1"/>
</dbReference>
<name>A0ABM9PUZ8_GLUAR</name>
<gene>
    <name evidence="2" type="ordered locus">AARI_08920</name>
</gene>
<protein>
    <recommendedName>
        <fullName evidence="1">Tyrosine specific protein phosphatases domain-containing protein</fullName>
    </recommendedName>
</protein>
<evidence type="ECO:0000259" key="1">
    <source>
        <dbReference type="PROSITE" id="PS50056"/>
    </source>
</evidence>
<dbReference type="EMBL" id="FQ311875">
    <property type="protein sequence ID" value="CBT75112.1"/>
    <property type="molecule type" value="Genomic_DNA"/>
</dbReference>
<dbReference type="InterPro" id="IPR029021">
    <property type="entry name" value="Prot-tyrosine_phosphatase-like"/>
</dbReference>
<keyword evidence="3" id="KW-1185">Reference proteome</keyword>
<accession>A0ABM9PUZ8</accession>
<dbReference type="InterPro" id="IPR026893">
    <property type="entry name" value="Tyr/Ser_Pase_IphP-type"/>
</dbReference>
<dbReference type="GeneID" id="303184502"/>
<proteinExistence type="predicted"/>